<keyword evidence="2" id="KW-1003">Cell membrane</keyword>
<gene>
    <name evidence="8" type="ORF">METZ01_LOCUS168776</name>
</gene>
<reference evidence="8" key="1">
    <citation type="submission" date="2018-05" db="EMBL/GenBank/DDBJ databases">
        <authorList>
            <person name="Lanie J.A."/>
            <person name="Ng W.-L."/>
            <person name="Kazmierczak K.M."/>
            <person name="Andrzejewski T.M."/>
            <person name="Davidsen T.M."/>
            <person name="Wayne K.J."/>
            <person name="Tettelin H."/>
            <person name="Glass J.I."/>
            <person name="Rusch D."/>
            <person name="Podicherti R."/>
            <person name="Tsui H.-C.T."/>
            <person name="Winkler M.E."/>
        </authorList>
    </citation>
    <scope>NUCLEOTIDE SEQUENCE</scope>
</reference>
<sequence>MSRKLILLLRVLILLGLIAFAFIMAWYYGLLQRAAVMDRSYLSSVIMIIYIALSGHWLFVAVRLSFESDCADELEQGPGQGRYKPIVKGNLVTDLDKQLHGSLSSSQVTALLGLFADQVANRHALGYFASDVLLRLGLLGTIIGFILMLLPVSNIREFDSSVMQQLLATMSGGMAVALYTTLAGLITSTLLRFQYYVLESAAMDMVYRISLVVRSRFESIDDAA</sequence>
<name>A0A382BR66_9ZZZZ</name>
<protein>
    <recommendedName>
        <fullName evidence="7">MotA/TolQ/ExbB proton channel domain-containing protein</fullName>
    </recommendedName>
</protein>
<feature type="transmembrane region" description="Helical" evidence="6">
    <location>
        <begin position="7"/>
        <end position="29"/>
    </location>
</feature>
<keyword evidence="5 6" id="KW-0472">Membrane</keyword>
<keyword evidence="4 6" id="KW-1133">Transmembrane helix</keyword>
<organism evidence="8">
    <name type="scientific">marine metagenome</name>
    <dbReference type="NCBI Taxonomy" id="408172"/>
    <lineage>
        <taxon>unclassified sequences</taxon>
        <taxon>metagenomes</taxon>
        <taxon>ecological metagenomes</taxon>
    </lineage>
</organism>
<proteinExistence type="predicted"/>
<feature type="transmembrane region" description="Helical" evidence="6">
    <location>
        <begin position="172"/>
        <end position="193"/>
    </location>
</feature>
<dbReference type="EMBL" id="UINC01030856">
    <property type="protein sequence ID" value="SVB15922.1"/>
    <property type="molecule type" value="Genomic_DNA"/>
</dbReference>
<dbReference type="Pfam" id="PF01618">
    <property type="entry name" value="MotA_ExbB"/>
    <property type="match status" value="1"/>
</dbReference>
<feature type="domain" description="MotA/TolQ/ExbB proton channel" evidence="7">
    <location>
        <begin position="136"/>
        <end position="206"/>
    </location>
</feature>
<dbReference type="GO" id="GO:0005886">
    <property type="term" value="C:plasma membrane"/>
    <property type="evidence" value="ECO:0007669"/>
    <property type="project" value="UniProtKB-SubCell"/>
</dbReference>
<evidence type="ECO:0000256" key="1">
    <source>
        <dbReference type="ARBA" id="ARBA00004651"/>
    </source>
</evidence>
<feature type="transmembrane region" description="Helical" evidence="6">
    <location>
        <begin position="132"/>
        <end position="152"/>
    </location>
</feature>
<evidence type="ECO:0000256" key="5">
    <source>
        <dbReference type="ARBA" id="ARBA00023136"/>
    </source>
</evidence>
<keyword evidence="3 6" id="KW-0812">Transmembrane</keyword>
<evidence type="ECO:0000256" key="6">
    <source>
        <dbReference type="SAM" id="Phobius"/>
    </source>
</evidence>
<evidence type="ECO:0000256" key="3">
    <source>
        <dbReference type="ARBA" id="ARBA00022692"/>
    </source>
</evidence>
<dbReference type="InterPro" id="IPR002898">
    <property type="entry name" value="MotA_ExbB_proton_chnl"/>
</dbReference>
<comment type="subcellular location">
    <subcellularLocation>
        <location evidence="1">Cell membrane</location>
        <topology evidence="1">Multi-pass membrane protein</topology>
    </subcellularLocation>
</comment>
<feature type="transmembrane region" description="Helical" evidence="6">
    <location>
        <begin position="41"/>
        <end position="60"/>
    </location>
</feature>
<dbReference type="AlphaFoldDB" id="A0A382BR66"/>
<evidence type="ECO:0000256" key="2">
    <source>
        <dbReference type="ARBA" id="ARBA00022475"/>
    </source>
</evidence>
<evidence type="ECO:0000259" key="7">
    <source>
        <dbReference type="Pfam" id="PF01618"/>
    </source>
</evidence>
<evidence type="ECO:0000313" key="8">
    <source>
        <dbReference type="EMBL" id="SVB15922.1"/>
    </source>
</evidence>
<evidence type="ECO:0000256" key="4">
    <source>
        <dbReference type="ARBA" id="ARBA00022989"/>
    </source>
</evidence>
<accession>A0A382BR66</accession>